<accession>A0A5H3CJ83</accession>
<dbReference type="InterPro" id="IPR049512">
    <property type="entry name" value="DJR-like_dom"/>
</dbReference>
<evidence type="ECO:0000259" key="1">
    <source>
        <dbReference type="Pfam" id="PF21738"/>
    </source>
</evidence>
<dbReference type="PANTHER" id="PTHR36159:SF1">
    <property type="entry name" value="RETROVIRUS-RELATED POL POLYPROTEIN FROM TRANSPOSON 412-LIKE PROTEIN"/>
    <property type="match status" value="1"/>
</dbReference>
<reference evidence="2" key="2">
    <citation type="submission" date="2019-07" db="EMBL/GenBank/DDBJ databases">
        <authorList>
            <person name="Buck C."/>
            <person name="Tisza M."/>
        </authorList>
    </citation>
    <scope>NUCLEOTIDE SEQUENCE</scope>
    <source>
        <strain evidence="2">0104</strain>
    </source>
</reference>
<dbReference type="PANTHER" id="PTHR36159">
    <property type="entry name" value="PROTEIN CBG23766"/>
    <property type="match status" value="1"/>
</dbReference>
<sequence length="397" mass="45691">MSNLEVFQGIGFDESIIREELHTYLPYGSSQYQKSDEIRIAIQCQDLITATYASHIYIEGKLSKEDVSKGAHITNNAFAFLFKEIRFEINGVVVDFCKEPGITSSILGLLLYNSAECRGLSVAGWSGIGVYNEINDDGTFCVLIPLEFLLGFARDYKKVLMNVRQELILIRSGRDENCYVSVDTEASIDISRIEWRVPHVTVNDAIRLELLKQVNQDALITMAFRRWEIYELPALKPTKLDVWQVRSSSNLEKPRYVVLGFQRNRKNNKLQIASNFDHLNITNIKLYLNSESYPYQQWNLDFDKNKYATAYINYINFQNSYLGRSAEPLMSYDEFKNNPLFILDCSKQNEAIKTSVVDVKIEMEGMRNFPQDAVVYALIIHDTIVEYRPLGGEVRKL</sequence>
<organism evidence="2 3">
    <name type="scientific">Bos-associated insect adintovirus</name>
    <dbReference type="NCBI Taxonomy" id="2597806"/>
    <lineage>
        <taxon>Viruses</taxon>
        <taxon>Varidnaviria</taxon>
        <taxon>Bamfordvirae</taxon>
        <taxon>Preplasmiviricota</taxon>
        <taxon>Polisuviricotina</taxon>
        <taxon>Polintoviricetes</taxon>
        <taxon>Orthopolintovirales</taxon>
        <taxon>Adintoviridae</taxon>
    </lineage>
</organism>
<protein>
    <submittedName>
        <fullName evidence="2">Hexon</fullName>
    </submittedName>
</protein>
<proteinExistence type="predicted"/>
<dbReference type="EMBL" id="BK010889">
    <property type="protein sequence ID" value="DAC80286.1"/>
    <property type="molecule type" value="Genomic_DNA"/>
</dbReference>
<evidence type="ECO:0000313" key="2">
    <source>
        <dbReference type="EMBL" id="DAC80286.1"/>
    </source>
</evidence>
<name>A0A5H3CJ83_9VIRU</name>
<reference evidence="2" key="1">
    <citation type="journal article" date="2019" name="J. ISSAAS">
        <title>Identification of 'Missing Link' Families of Small DNA Tumor Viruses.</title>
        <authorList>
            <person name="Welch N.L."/>
            <person name="Tisza M.J."/>
            <person name="Belford A."/>
            <person name="Pastrana D.V."/>
            <person name="Pang Y.-Y.S."/>
            <person name="Schiller J.T."/>
            <person name="An P."/>
            <person name="Cantalupo P.G."/>
            <person name="Pipas J.M."/>
            <person name="Koda S."/>
            <person name="Subramaniam K."/>
            <person name="Waltzek T.B."/>
            <person name="Bian C."/>
            <person name="Shi Q."/>
            <person name="Ruan Z."/>
            <person name="Ng T.F.-F."/>
            <person name="Starrett G.J."/>
            <person name="Buck C.B."/>
        </authorList>
    </citation>
    <scope>NUCLEOTIDE SEQUENCE</scope>
    <source>
        <strain evidence="2">0104</strain>
    </source>
</reference>
<feature type="domain" description="Double jelly roll-like" evidence="1">
    <location>
        <begin position="73"/>
        <end position="385"/>
    </location>
</feature>
<dbReference type="Pfam" id="PF21738">
    <property type="entry name" value="DJR-like_dom"/>
    <property type="match status" value="1"/>
</dbReference>
<dbReference type="Proteomes" id="UP001227660">
    <property type="component" value="Segment"/>
</dbReference>
<evidence type="ECO:0000313" key="3">
    <source>
        <dbReference type="Proteomes" id="UP001227660"/>
    </source>
</evidence>